<feature type="compositionally biased region" description="Basic and acidic residues" evidence="2">
    <location>
        <begin position="364"/>
        <end position="383"/>
    </location>
</feature>
<evidence type="ECO:0000313" key="5">
    <source>
        <dbReference type="EMBL" id="KAK0055194.1"/>
    </source>
</evidence>
<evidence type="ECO:0000256" key="2">
    <source>
        <dbReference type="SAM" id="MobiDB-lite"/>
    </source>
</evidence>
<name>A0AAD8BJZ6_BIOPF</name>
<evidence type="ECO:0000259" key="4">
    <source>
        <dbReference type="Pfam" id="PF21731"/>
    </source>
</evidence>
<keyword evidence="1" id="KW-0175">Coiled coil</keyword>
<gene>
    <name evidence="5" type="ORF">Bpfe_015485</name>
</gene>
<dbReference type="Proteomes" id="UP001233172">
    <property type="component" value="Unassembled WGS sequence"/>
</dbReference>
<feature type="chain" id="PRO_5042113559" description="Target of Nesh-SH3/FNDC1 C-terminal domain-containing protein" evidence="3">
    <location>
        <begin position="23"/>
        <end position="783"/>
    </location>
</feature>
<keyword evidence="3" id="KW-0732">Signal</keyword>
<keyword evidence="6" id="KW-1185">Reference proteome</keyword>
<accession>A0AAD8BJZ6</accession>
<feature type="domain" description="Target of Nesh-SH3/FNDC1 C-terminal" evidence="4">
    <location>
        <begin position="659"/>
        <end position="783"/>
    </location>
</feature>
<dbReference type="EMBL" id="JASAOG010000072">
    <property type="protein sequence ID" value="KAK0055194.1"/>
    <property type="molecule type" value="Genomic_DNA"/>
</dbReference>
<feature type="region of interest" description="Disordered" evidence="2">
    <location>
        <begin position="333"/>
        <end position="383"/>
    </location>
</feature>
<reference evidence="5" key="2">
    <citation type="submission" date="2023-04" db="EMBL/GenBank/DDBJ databases">
        <authorList>
            <person name="Bu L."/>
            <person name="Lu L."/>
            <person name="Laidemitt M.R."/>
            <person name="Zhang S.M."/>
            <person name="Mutuku M."/>
            <person name="Mkoji G."/>
            <person name="Steinauer M."/>
            <person name="Loker E.S."/>
        </authorList>
    </citation>
    <scope>NUCLEOTIDE SEQUENCE</scope>
    <source>
        <strain evidence="5">KasaAsao</strain>
        <tissue evidence="5">Whole Snail</tissue>
    </source>
</reference>
<dbReference type="AlphaFoldDB" id="A0AAD8BJZ6"/>
<dbReference type="PANTHER" id="PTHR23197">
    <property type="entry name" value="TARSH-RELATED FIBRONECTIN DOMAIN-CONTAINING"/>
    <property type="match status" value="1"/>
</dbReference>
<dbReference type="PANTHER" id="PTHR23197:SF11">
    <property type="entry name" value="RE03558P"/>
    <property type="match status" value="1"/>
</dbReference>
<reference evidence="5" key="1">
    <citation type="journal article" date="2023" name="PLoS Negl. Trop. Dis.">
        <title>A genome sequence for Biomphalaria pfeifferi, the major vector snail for the human-infecting parasite Schistosoma mansoni.</title>
        <authorList>
            <person name="Bu L."/>
            <person name="Lu L."/>
            <person name="Laidemitt M.R."/>
            <person name="Zhang S.M."/>
            <person name="Mutuku M."/>
            <person name="Mkoji G."/>
            <person name="Steinauer M."/>
            <person name="Loker E.S."/>
        </authorList>
    </citation>
    <scope>NUCLEOTIDE SEQUENCE</scope>
    <source>
        <strain evidence="5">KasaAsao</strain>
    </source>
</reference>
<feature type="signal peptide" evidence="3">
    <location>
        <begin position="1"/>
        <end position="22"/>
    </location>
</feature>
<comment type="caution">
    <text evidence="5">The sequence shown here is derived from an EMBL/GenBank/DDBJ whole genome shotgun (WGS) entry which is preliminary data.</text>
</comment>
<feature type="coiled-coil region" evidence="1">
    <location>
        <begin position="58"/>
        <end position="99"/>
    </location>
</feature>
<organism evidence="5 6">
    <name type="scientific">Biomphalaria pfeifferi</name>
    <name type="common">Bloodfluke planorb</name>
    <name type="synonym">Freshwater snail</name>
    <dbReference type="NCBI Taxonomy" id="112525"/>
    <lineage>
        <taxon>Eukaryota</taxon>
        <taxon>Metazoa</taxon>
        <taxon>Spiralia</taxon>
        <taxon>Lophotrochozoa</taxon>
        <taxon>Mollusca</taxon>
        <taxon>Gastropoda</taxon>
        <taxon>Heterobranchia</taxon>
        <taxon>Euthyneura</taxon>
        <taxon>Panpulmonata</taxon>
        <taxon>Hygrophila</taxon>
        <taxon>Lymnaeoidea</taxon>
        <taxon>Planorbidae</taxon>
        <taxon>Biomphalaria</taxon>
    </lineage>
</organism>
<evidence type="ECO:0000256" key="1">
    <source>
        <dbReference type="SAM" id="Coils"/>
    </source>
</evidence>
<protein>
    <recommendedName>
        <fullName evidence="4">Target of Nesh-SH3/FNDC1 C-terminal domain-containing protein</fullName>
    </recommendedName>
</protein>
<evidence type="ECO:0000256" key="3">
    <source>
        <dbReference type="SAM" id="SignalP"/>
    </source>
</evidence>
<feature type="region of interest" description="Disordered" evidence="2">
    <location>
        <begin position="201"/>
        <end position="220"/>
    </location>
</feature>
<proteinExistence type="predicted"/>
<dbReference type="Pfam" id="PF21731">
    <property type="entry name" value="TARSH_C"/>
    <property type="match status" value="1"/>
</dbReference>
<feature type="compositionally biased region" description="Low complexity" evidence="2">
    <location>
        <begin position="210"/>
        <end position="220"/>
    </location>
</feature>
<evidence type="ECO:0000313" key="6">
    <source>
        <dbReference type="Proteomes" id="UP001233172"/>
    </source>
</evidence>
<sequence length="783" mass="89037">MVERTLVTVCFSFWTLSTLVYGLGSNLDLEQNCILSFIVPRDKMKSSCELDEKVNRRINAIEMKVNIYKQEVADLKLQLEKERQLNAEKIEKLSRALKEDSEEDEFSGRLEKRLAMLEKAFDQLPEDMTLSIGSKTKRLDDKAAPEHLESSQLTSSSVIRTLIQTELNGKFENYTKRLETYVKEQVLFYNQLFRMLPTKNSDVSTQKNHPASTTTATTPTGKYKATSEILEKIMDVTTLETLSQTLFFSSGATTFSHSGITTSSPLHKLEGNTTKPIVEPESVITNSNVTSGIILVDNVSEANDTFSQTIEKPHESKTTDAVRKDINSDISAARIGAKSNENDKANVTDSSSKPNTEDDEVEEDKAWKENMIRDQHNKQTDSDRLRNEITAMLYTPLAEVFSVIDKKAAAIEEKIKLQEEKNQQVVKDLQAKLKEIDDGTKSAISQVESLSQGFKDSFLKMDKLNPLETLVNEIKKNLSADPLSKVELDEQGKKIKKLERLVLVYQQSLEHYRNESRQEYREVREVIDKNATSIKSYCKSAQENVTSAVNILINKLNSTYRDKLKEIYDQIRVNEDNVLLLQIDLSSFERNMKNKLKNDKEIDEVQGAVNELASKHRDFRKKLDSLESQQFNLIHSINSTTKEVMELKTEIKLNVLDAWLPLNFEYDSSKTECHGEQYVKKLKFHNAKMVGVVLCSPTRYKIFLSNSLHSKFLNVGDLYGLGEDHCEFVGAMAKSQVKLSPFRGTTYFTQGFARSEWGEEPVQATLSTLKPSPDWYECGLTIP</sequence>
<dbReference type="InterPro" id="IPR049109">
    <property type="entry name" value="TARSH/FNDC1_C"/>
</dbReference>